<dbReference type="KEGG" id="vg:55802914"/>
<dbReference type="Proteomes" id="UP000422648">
    <property type="component" value="Segment"/>
</dbReference>
<evidence type="ECO:0000313" key="2">
    <source>
        <dbReference type="Proteomes" id="UP000422648"/>
    </source>
</evidence>
<dbReference type="RefSeq" id="YP_009873793.1">
    <property type="nucleotide sequence ID" value="NC_049340.1"/>
</dbReference>
<evidence type="ECO:0000313" key="1">
    <source>
        <dbReference type="EMBL" id="BBI90501.1"/>
    </source>
</evidence>
<accession>A0A5S9BZ11</accession>
<dbReference type="GeneID" id="55802914"/>
<organism evidence="1 2">
    <name type="scientific">Tenacibaculum phage PTm1</name>
    <dbReference type="NCBI Taxonomy" id="2547425"/>
    <lineage>
        <taxon>Viruses</taxon>
        <taxon>Duplodnaviria</taxon>
        <taxon>Heunggongvirae</taxon>
        <taxon>Uroviricota</taxon>
        <taxon>Caudoviricetes</taxon>
        <taxon>Shirahamavirus</taxon>
        <taxon>Shirahamavirus PTm1</taxon>
    </lineage>
</organism>
<protein>
    <submittedName>
        <fullName evidence="1">Uncharacterized protein</fullName>
    </submittedName>
</protein>
<name>A0A5S9BZ11_9CAUD</name>
<keyword evidence="2" id="KW-1185">Reference proteome</keyword>
<sequence length="497" mass="55889">MIRLSQVTAFEINNSEDFARDLDSQPKLYLYEQNVNTGRVDKLFIQDDSSTTSTKRKYSYAPFWRNTLLGTTNFFPEQSTMNVTNYHTNALLQTVLGKATLPNMEYKVCYLYFSRGFLADASIIGNAIRLFVRLSNGTEVTLASIADFKNDSLVSAVPNKLFENQIFAEALKFEIPDVDFILNSNNVDIVALRTRLFGTERPSKIHIEYSAFTNDTQDVYIDNSKNFTRLNFSAINQQTIDIGLSNEALFAKVEYGTDNSFLQSSIAHQKYLVELYLNTLKESGASYKVEHVYSINVYNSSNAVIETKQVVLRDPVNKFNTVQYRPVVSPTADHMNVELTVRIENEQTGVVIRRSTSMVVTSSNISKFKTASTFTLSNLSVDSVTNKTTKEVKQIVQSSEVPNFVQLTKNVYVQVQSTSDNLNLLNAEFTAKINVTLNVTAQSRTFLKIDNLVIQNEGSDLTTYKIPAIAYQTKSTSYLILDANGNVITQGKLTKTI</sequence>
<reference evidence="1 2" key="1">
    <citation type="journal article" date="2019" name="Arch. Virol.">
        <title>A novel jumbo Tenacibaculum maritimum lytic phage with head-fiber-like appendages.</title>
        <authorList>
            <person name="Kawato Y."/>
            <person name="Istiqomah I."/>
            <person name="Gaafar A.Y."/>
            <person name="Hanaoka M."/>
            <person name="Ishimaru K."/>
            <person name="Yasuike M."/>
            <person name="Nishiki I."/>
            <person name="Nakamura Y."/>
            <person name="Fujiwara A."/>
            <person name="Nakai T."/>
        </authorList>
    </citation>
    <scope>NUCLEOTIDE SEQUENCE [LARGE SCALE GENOMIC DNA]</scope>
    <source>
        <strain evidence="1 2">PTm1</strain>
    </source>
</reference>
<proteinExistence type="predicted"/>
<dbReference type="EMBL" id="AP019524">
    <property type="protein sequence ID" value="BBI90501.1"/>
    <property type="molecule type" value="Genomic_DNA"/>
</dbReference>